<evidence type="ECO:0000256" key="11">
    <source>
        <dbReference type="ARBA" id="ARBA00071182"/>
    </source>
</evidence>
<dbReference type="FunFam" id="1.10.10.10:FF:000157">
    <property type="entry name" value="Response regulator receiver"/>
    <property type="match status" value="1"/>
</dbReference>
<dbReference type="InterPro" id="IPR001789">
    <property type="entry name" value="Sig_transdc_resp-reg_receiver"/>
</dbReference>
<dbReference type="Gene3D" id="1.10.10.10">
    <property type="entry name" value="Winged helix-like DNA-binding domain superfamily/Winged helix DNA-binding domain"/>
    <property type="match status" value="1"/>
</dbReference>
<dbReference type="GO" id="GO:0005737">
    <property type="term" value="C:cytoplasm"/>
    <property type="evidence" value="ECO:0007669"/>
    <property type="project" value="UniProtKB-SubCell"/>
</dbReference>
<dbReference type="PROSITE" id="PS50110">
    <property type="entry name" value="RESPONSE_REGULATORY"/>
    <property type="match status" value="1"/>
</dbReference>
<feature type="modified residue" description="4-aspartylphosphate" evidence="12">
    <location>
        <position position="57"/>
    </location>
</feature>
<protein>
    <recommendedName>
        <fullName evidence="11">Transcriptional regulatory protein PdtaR</fullName>
    </recommendedName>
</protein>
<evidence type="ECO:0000256" key="5">
    <source>
        <dbReference type="ARBA" id="ARBA00023012"/>
    </source>
</evidence>
<evidence type="ECO:0000313" key="16">
    <source>
        <dbReference type="Proteomes" id="UP000190637"/>
    </source>
</evidence>
<dbReference type="InterPro" id="IPR008327">
    <property type="entry name" value="Sig_transdc_resp-reg_antiterm"/>
</dbReference>
<proteinExistence type="predicted"/>
<evidence type="ECO:0000256" key="10">
    <source>
        <dbReference type="ARBA" id="ARBA00059282"/>
    </source>
</evidence>
<dbReference type="GO" id="GO:0003723">
    <property type="term" value="F:RNA binding"/>
    <property type="evidence" value="ECO:0007669"/>
    <property type="project" value="InterPro"/>
</dbReference>
<sequence length="196" mass="21718">MTQTQSRVVIAEDEALIRLDLKEMLEEDGYAVVGEAGDGETAIRLATELKPDLVILDIKMPVLDGISAAERIAAERIAPVVILTAFSQRELVERARDAGAMAYLVKPFSKADLVPAIEMAVSRYAELTALEAEVSGLTERLETRKLVERAKGLLQSRHGLSEPEAFRWIQKNSMDRRLTMRKVAETVIETLEGRQG</sequence>
<evidence type="ECO:0000259" key="14">
    <source>
        <dbReference type="PROSITE" id="PS50921"/>
    </source>
</evidence>
<keyword evidence="2" id="KW-0963">Cytoplasm</keyword>
<dbReference type="PROSITE" id="PS50921">
    <property type="entry name" value="ANTAR"/>
    <property type="match status" value="1"/>
</dbReference>
<name>A0A1T4KQW0_9ACTN</name>
<evidence type="ECO:0000256" key="2">
    <source>
        <dbReference type="ARBA" id="ARBA00022490"/>
    </source>
</evidence>
<evidence type="ECO:0000313" key="15">
    <source>
        <dbReference type="EMBL" id="SJZ44748.1"/>
    </source>
</evidence>
<evidence type="ECO:0000259" key="13">
    <source>
        <dbReference type="PROSITE" id="PS50110"/>
    </source>
</evidence>
<dbReference type="PIRSF" id="PIRSF036382">
    <property type="entry name" value="RR_antiterm"/>
    <property type="match status" value="1"/>
</dbReference>
<organism evidence="15 16">
    <name type="scientific">Marinactinospora thermotolerans DSM 45154</name>
    <dbReference type="NCBI Taxonomy" id="1122192"/>
    <lineage>
        <taxon>Bacteria</taxon>
        <taxon>Bacillati</taxon>
        <taxon>Actinomycetota</taxon>
        <taxon>Actinomycetes</taxon>
        <taxon>Streptosporangiales</taxon>
        <taxon>Nocardiopsidaceae</taxon>
        <taxon>Marinactinospora</taxon>
    </lineage>
</organism>
<evidence type="ECO:0000256" key="6">
    <source>
        <dbReference type="ARBA" id="ARBA00023015"/>
    </source>
</evidence>
<comment type="subcellular location">
    <subcellularLocation>
        <location evidence="1">Cytoplasm</location>
    </subcellularLocation>
</comment>
<dbReference type="GO" id="GO:0031564">
    <property type="term" value="P:transcription antitermination"/>
    <property type="evidence" value="ECO:0007669"/>
    <property type="project" value="UniProtKB-KW"/>
</dbReference>
<keyword evidence="4" id="KW-0889">Transcription antitermination</keyword>
<keyword evidence="7" id="KW-0346">Stress response</keyword>
<evidence type="ECO:0000256" key="9">
    <source>
        <dbReference type="ARBA" id="ARBA00055952"/>
    </source>
</evidence>
<evidence type="ECO:0000256" key="4">
    <source>
        <dbReference type="ARBA" id="ARBA00022814"/>
    </source>
</evidence>
<keyword evidence="16" id="KW-1185">Reference proteome</keyword>
<keyword evidence="8" id="KW-0804">Transcription</keyword>
<dbReference type="SUPFAM" id="SSF52172">
    <property type="entry name" value="CheY-like"/>
    <property type="match status" value="1"/>
</dbReference>
<dbReference type="SMART" id="SM00448">
    <property type="entry name" value="REC"/>
    <property type="match status" value="1"/>
</dbReference>
<dbReference type="GO" id="GO:0000160">
    <property type="term" value="P:phosphorelay signal transduction system"/>
    <property type="evidence" value="ECO:0007669"/>
    <property type="project" value="UniProtKB-KW"/>
</dbReference>
<feature type="domain" description="Response regulatory" evidence="13">
    <location>
        <begin position="7"/>
        <end position="121"/>
    </location>
</feature>
<dbReference type="STRING" id="1122192.SAMN02745673_00495"/>
<keyword evidence="6" id="KW-0805">Transcription regulation</keyword>
<evidence type="ECO:0000256" key="12">
    <source>
        <dbReference type="PROSITE-ProRule" id="PRU00169"/>
    </source>
</evidence>
<evidence type="ECO:0000256" key="3">
    <source>
        <dbReference type="ARBA" id="ARBA00022553"/>
    </source>
</evidence>
<accession>A0A1T4KQW0</accession>
<dbReference type="Pfam" id="PF00072">
    <property type="entry name" value="Response_reg"/>
    <property type="match status" value="1"/>
</dbReference>
<reference evidence="15 16" key="1">
    <citation type="submission" date="2017-02" db="EMBL/GenBank/DDBJ databases">
        <authorList>
            <person name="Peterson S.W."/>
        </authorList>
    </citation>
    <scope>NUCLEOTIDE SEQUENCE [LARGE SCALE GENOMIC DNA]</scope>
    <source>
        <strain evidence="15 16">DSM 45154</strain>
    </source>
</reference>
<dbReference type="Proteomes" id="UP000190637">
    <property type="component" value="Unassembled WGS sequence"/>
</dbReference>
<dbReference type="AlphaFoldDB" id="A0A1T4KQW0"/>
<dbReference type="PANTHER" id="PTHR43367:SF1">
    <property type="entry name" value="TWO-COMPONENT RESPONSE REGULATOR-LIKE APRR6-RELATED"/>
    <property type="match status" value="1"/>
</dbReference>
<dbReference type="FunFam" id="3.40.50.2300:FF:000050">
    <property type="entry name" value="Response regulator receiver"/>
    <property type="match status" value="1"/>
</dbReference>
<evidence type="ECO:0000256" key="8">
    <source>
        <dbReference type="ARBA" id="ARBA00023163"/>
    </source>
</evidence>
<dbReference type="EMBL" id="FUWS01000001">
    <property type="protein sequence ID" value="SJZ44748.1"/>
    <property type="molecule type" value="Genomic_DNA"/>
</dbReference>
<dbReference type="Pfam" id="PF03861">
    <property type="entry name" value="ANTAR"/>
    <property type="match status" value="1"/>
</dbReference>
<dbReference type="PANTHER" id="PTHR43367">
    <property type="match status" value="1"/>
</dbReference>
<keyword evidence="5" id="KW-0902">Two-component regulatory system</keyword>
<dbReference type="SMART" id="SM01012">
    <property type="entry name" value="ANTAR"/>
    <property type="match status" value="1"/>
</dbReference>
<gene>
    <name evidence="15" type="ORF">SAMN02745673_00495</name>
</gene>
<dbReference type="InterPro" id="IPR011006">
    <property type="entry name" value="CheY-like_superfamily"/>
</dbReference>
<keyword evidence="3 12" id="KW-0597">Phosphoprotein</keyword>
<evidence type="ECO:0000256" key="7">
    <source>
        <dbReference type="ARBA" id="ARBA00023016"/>
    </source>
</evidence>
<dbReference type="Gene3D" id="3.40.50.2300">
    <property type="match status" value="1"/>
</dbReference>
<evidence type="ECO:0000256" key="1">
    <source>
        <dbReference type="ARBA" id="ARBA00004496"/>
    </source>
</evidence>
<dbReference type="InterPro" id="IPR036388">
    <property type="entry name" value="WH-like_DNA-bd_sf"/>
</dbReference>
<comment type="function">
    <text evidence="9">Member of the two-component regulatory system PdtaR/PdtaS. This two-component system plays an essential role in mycobacterial adaptation to poor nutrient conditions. PdtaR probably acts at the level of transcriptional antitermination rather than transcriptional initiation.</text>
</comment>
<feature type="domain" description="ANTAR" evidence="14">
    <location>
        <begin position="127"/>
        <end position="188"/>
    </location>
</feature>
<dbReference type="InterPro" id="IPR005561">
    <property type="entry name" value="ANTAR"/>
</dbReference>
<comment type="function">
    <text evidence="10">In addition, the PdtaR/PdtaS two-component system controls copper and nitric oxide (NO) resistance downstream of the intramembrane protease Rip1. This coupled Rip1/PdtaS/PdtaR circuit controls NO resistance and acute lung infection in mice by relieving PdtaR/PdtaS-mediated repression of isonitrile chalkophore biosynthesis. Two signals are required to fully inactivate the PdtaR/PdtaS system and mediate NO resistance: a cytoplasmic inhibitory signal through the PdtaS kinase mediated by direct sensing of NO and the production of PPE1-5', an NO-induced small RNA, to sequester PdtaR.</text>
</comment>